<dbReference type="EMBL" id="GBRH01168743">
    <property type="protein sequence ID" value="JAE29153.1"/>
    <property type="molecule type" value="Transcribed_RNA"/>
</dbReference>
<sequence length="50" mass="5978">MPKQTIFSSLFIMPSRETCRFRGYKQPSEPFLYRKVAKNLPRNLVLMFPI</sequence>
<protein>
    <submittedName>
        <fullName evidence="1">Uncharacterized protein</fullName>
    </submittedName>
</protein>
<evidence type="ECO:0000313" key="1">
    <source>
        <dbReference type="EMBL" id="JAE29153.1"/>
    </source>
</evidence>
<name>A0A0A9H8E3_ARUDO</name>
<proteinExistence type="predicted"/>
<reference evidence="1" key="1">
    <citation type="submission" date="2014-09" db="EMBL/GenBank/DDBJ databases">
        <authorList>
            <person name="Magalhaes I.L.F."/>
            <person name="Oliveira U."/>
            <person name="Santos F.R."/>
            <person name="Vidigal T.H.D.A."/>
            <person name="Brescovit A.D."/>
            <person name="Santos A.J."/>
        </authorList>
    </citation>
    <scope>NUCLEOTIDE SEQUENCE</scope>
    <source>
        <tissue evidence="1">Shoot tissue taken approximately 20 cm above the soil surface</tissue>
    </source>
</reference>
<dbReference type="AlphaFoldDB" id="A0A0A9H8E3"/>
<accession>A0A0A9H8E3</accession>
<organism evidence="1">
    <name type="scientific">Arundo donax</name>
    <name type="common">Giant reed</name>
    <name type="synonym">Donax arundinaceus</name>
    <dbReference type="NCBI Taxonomy" id="35708"/>
    <lineage>
        <taxon>Eukaryota</taxon>
        <taxon>Viridiplantae</taxon>
        <taxon>Streptophyta</taxon>
        <taxon>Embryophyta</taxon>
        <taxon>Tracheophyta</taxon>
        <taxon>Spermatophyta</taxon>
        <taxon>Magnoliopsida</taxon>
        <taxon>Liliopsida</taxon>
        <taxon>Poales</taxon>
        <taxon>Poaceae</taxon>
        <taxon>PACMAD clade</taxon>
        <taxon>Arundinoideae</taxon>
        <taxon>Arundineae</taxon>
        <taxon>Arundo</taxon>
    </lineage>
</organism>
<reference evidence="1" key="2">
    <citation type="journal article" date="2015" name="Data Brief">
        <title>Shoot transcriptome of the giant reed, Arundo donax.</title>
        <authorList>
            <person name="Barrero R.A."/>
            <person name="Guerrero F.D."/>
            <person name="Moolhuijzen P."/>
            <person name="Goolsby J.A."/>
            <person name="Tidwell J."/>
            <person name="Bellgard S.E."/>
            <person name="Bellgard M.I."/>
        </authorList>
    </citation>
    <scope>NUCLEOTIDE SEQUENCE</scope>
    <source>
        <tissue evidence="1">Shoot tissue taken approximately 20 cm above the soil surface</tissue>
    </source>
</reference>